<evidence type="ECO:0000313" key="2">
    <source>
        <dbReference type="Proteomes" id="UP001283361"/>
    </source>
</evidence>
<protein>
    <submittedName>
        <fullName evidence="1">Uncharacterized protein</fullName>
    </submittedName>
</protein>
<dbReference type="EMBL" id="JAWDGP010005473">
    <property type="protein sequence ID" value="KAK3756776.1"/>
    <property type="molecule type" value="Genomic_DNA"/>
</dbReference>
<reference evidence="1" key="1">
    <citation type="journal article" date="2023" name="G3 (Bethesda)">
        <title>A reference genome for the long-term kleptoplast-retaining sea slug Elysia crispata morphotype clarki.</title>
        <authorList>
            <person name="Eastman K.E."/>
            <person name="Pendleton A.L."/>
            <person name="Shaikh M.A."/>
            <person name="Suttiyut T."/>
            <person name="Ogas R."/>
            <person name="Tomko P."/>
            <person name="Gavelis G."/>
            <person name="Widhalm J.R."/>
            <person name="Wisecaver J.H."/>
        </authorList>
    </citation>
    <scope>NUCLEOTIDE SEQUENCE</scope>
    <source>
        <strain evidence="1">ECLA1</strain>
    </source>
</reference>
<evidence type="ECO:0000313" key="1">
    <source>
        <dbReference type="EMBL" id="KAK3756776.1"/>
    </source>
</evidence>
<proteinExistence type="predicted"/>
<accession>A0AAE0YUK9</accession>
<organism evidence="1 2">
    <name type="scientific">Elysia crispata</name>
    <name type="common">lettuce slug</name>
    <dbReference type="NCBI Taxonomy" id="231223"/>
    <lineage>
        <taxon>Eukaryota</taxon>
        <taxon>Metazoa</taxon>
        <taxon>Spiralia</taxon>
        <taxon>Lophotrochozoa</taxon>
        <taxon>Mollusca</taxon>
        <taxon>Gastropoda</taxon>
        <taxon>Heterobranchia</taxon>
        <taxon>Euthyneura</taxon>
        <taxon>Panpulmonata</taxon>
        <taxon>Sacoglossa</taxon>
        <taxon>Placobranchoidea</taxon>
        <taxon>Plakobranchidae</taxon>
        <taxon>Elysia</taxon>
    </lineage>
</organism>
<dbReference type="Proteomes" id="UP001283361">
    <property type="component" value="Unassembled WGS sequence"/>
</dbReference>
<sequence>MIRSSTHSGSVVCMVRFRTGDLVLGAPTRARRRLCIVSWLWKAVIKDVRGVQSELLSMAQNWSLLSAIHSLENSLNTYIFTAVWSKVK</sequence>
<name>A0AAE0YUK9_9GAST</name>
<comment type="caution">
    <text evidence="1">The sequence shown here is derived from an EMBL/GenBank/DDBJ whole genome shotgun (WGS) entry which is preliminary data.</text>
</comment>
<dbReference type="AlphaFoldDB" id="A0AAE0YUK9"/>
<keyword evidence="2" id="KW-1185">Reference proteome</keyword>
<gene>
    <name evidence="1" type="ORF">RRG08_019268</name>
</gene>